<accession>A0A0P8YP83</accession>
<sequence>MSENLLESNEFLDFFSSKWSEAYWIASMLSNVSDGILSDEGVQRMLHNKNERFDMILLEAGHLDALYGFADHFNATLMGLSCVIPTWNVDLLAGNPAPSVYEPIMPREYNFDTSLMSRFSNWIYITEEKLLSYLVFRPVQQKLFNKYFRHSSKKLSELRAQFSVILINNHFSMGRVRANVPNIIEVAGIHLSEPPEPCDKDLRRFLDEAENGVIYFSLGMDVLIKFLPKSIQKLLLESFTRLKQRVVVRSDVSSIPNKSGNIYVISQAPQREILEHPNVRLFITHGGMLSVMEAIYSGVPMLGIPFFFDQFGNLHRVQLAGMAIVLDNNALSVDILTSSIRELIENPKYALRAKEMSLNFRDRPMSPLDTAVWWTEYALRNQDISHIRLNEDEFPFVQYYGLESLISWGLRFGFVIGSLFLLGFRIYQKGFNRQRQVLKTDQNIVIYARNKKSDLQLRKKWVVHSEPFDNTSQLTSEQRNERSKSLNMRLGNTCLALGLCLCFSVFLPLEFVRAASILAVFPYRLEHLFHVVRPLMKALTVRGHNITMITPMGMLEDIDGVRHIRVPMLNTHMQATVEKDQFLDFFADKWSEGSLVATVFHNISYAILSNDAVQKMLKDSSQHFDLVLLEAGHMDALYGLAEFYNATLMGFCSVRINWNVDDLAGNPAPSILEPISPMGFSRDNSFLGRLHNWIYISEERMVEYLVIRPSQKLILKQFFGYSAQQLEELRSRISLFLINNHFSMGRVRANVPNIIEIAGIHLSEPPEPCEKDLQQFLDEAKNGVIYISMGNELIGKYLPENLQQTLLQSISQLRQRIVLRTGATTNQTGNIYRISHAPQRMILSHPNVRLFVTNGGQLSMIEAIDSGVPMLGLPFFFDQFSNMHRMQLAGTAKVLDLKSLNADLLTSTIRELIENPKYAQRAKAKARQFRDRPTSPLDTAVWWTEYALRHPDVTHTRLNQDEIPIMRYYRMDSILSLGLRFGIVTLSVIWIITWISYKLFTRIGRKPEKKEIVLVHIKTPIKGSPIS</sequence>
<protein>
    <submittedName>
        <fullName evidence="5">Uncharacterized protein</fullName>
    </submittedName>
</protein>
<keyword evidence="6" id="KW-1185">Reference proteome</keyword>
<dbReference type="AlphaFoldDB" id="A0A0P8YP83"/>
<evidence type="ECO:0000313" key="5">
    <source>
        <dbReference type="EMBL" id="KPU80573.1"/>
    </source>
</evidence>
<dbReference type="eggNOG" id="KOG1192">
    <property type="taxonomic scope" value="Eukaryota"/>
</dbReference>
<dbReference type="InParanoid" id="A0A0P8YP83"/>
<feature type="transmembrane region" description="Helical" evidence="4">
    <location>
        <begin position="490"/>
        <end position="509"/>
    </location>
</feature>
<organism evidence="5 6">
    <name type="scientific">Drosophila ananassae</name>
    <name type="common">Fruit fly</name>
    <dbReference type="NCBI Taxonomy" id="7217"/>
    <lineage>
        <taxon>Eukaryota</taxon>
        <taxon>Metazoa</taxon>
        <taxon>Ecdysozoa</taxon>
        <taxon>Arthropoda</taxon>
        <taxon>Hexapoda</taxon>
        <taxon>Insecta</taxon>
        <taxon>Pterygota</taxon>
        <taxon>Neoptera</taxon>
        <taxon>Endopterygota</taxon>
        <taxon>Diptera</taxon>
        <taxon>Brachycera</taxon>
        <taxon>Muscomorpha</taxon>
        <taxon>Ephydroidea</taxon>
        <taxon>Drosophilidae</taxon>
        <taxon>Drosophila</taxon>
        <taxon>Sophophora</taxon>
    </lineage>
</organism>
<evidence type="ECO:0000256" key="1">
    <source>
        <dbReference type="ARBA" id="ARBA00009995"/>
    </source>
</evidence>
<feature type="transmembrane region" description="Helical" evidence="4">
    <location>
        <begin position="408"/>
        <end position="427"/>
    </location>
</feature>
<keyword evidence="4" id="KW-0812">Transmembrane</keyword>
<evidence type="ECO:0000256" key="2">
    <source>
        <dbReference type="ARBA" id="ARBA00022676"/>
    </source>
</evidence>
<dbReference type="Gene3D" id="3.40.50.2000">
    <property type="entry name" value="Glycogen Phosphorylase B"/>
    <property type="match status" value="2"/>
</dbReference>
<dbReference type="OrthoDB" id="5835829at2759"/>
<dbReference type="PANTHER" id="PTHR48043:SF145">
    <property type="entry name" value="FI06409P-RELATED"/>
    <property type="match status" value="1"/>
</dbReference>
<gene>
    <name evidence="5" type="primary">Dana\GF18757</name>
    <name evidence="5" type="synonym">dana_GLEANR_20014</name>
    <name evidence="5" type="ORF">GF18757</name>
</gene>
<name>A0A0P8YP83_DROAN</name>
<dbReference type="CDD" id="cd03784">
    <property type="entry name" value="GT1_Gtf-like"/>
    <property type="match status" value="2"/>
</dbReference>
<dbReference type="SUPFAM" id="SSF53756">
    <property type="entry name" value="UDP-Glycosyltransferase/glycogen phosphorylase"/>
    <property type="match status" value="2"/>
</dbReference>
<dbReference type="PANTHER" id="PTHR48043">
    <property type="entry name" value="EG:EG0003.4 PROTEIN-RELATED"/>
    <property type="match status" value="1"/>
</dbReference>
<keyword evidence="4" id="KW-1133">Transmembrane helix</keyword>
<keyword evidence="4" id="KW-0472">Membrane</keyword>
<dbReference type="SMR" id="A0A0P8YP83"/>
<keyword evidence="2 5" id="KW-0328">Glycosyltransferase</keyword>
<dbReference type="Pfam" id="PF00201">
    <property type="entry name" value="UDPGT"/>
    <property type="match status" value="2"/>
</dbReference>
<keyword evidence="3 5" id="KW-0808">Transferase</keyword>
<comment type="similarity">
    <text evidence="1">Belongs to the UDP-glycosyltransferase family.</text>
</comment>
<dbReference type="Proteomes" id="UP000007801">
    <property type="component" value="Unassembled WGS sequence"/>
</dbReference>
<dbReference type="FunFam" id="3.40.50.2000:FF:000021">
    <property type="entry name" value="UDP-glucuronosyltransferase"/>
    <property type="match status" value="2"/>
</dbReference>
<dbReference type="InterPro" id="IPR050271">
    <property type="entry name" value="UDP-glycosyltransferase"/>
</dbReference>
<reference evidence="5 6" key="1">
    <citation type="journal article" date="2007" name="Nature">
        <title>Evolution of genes and genomes on the Drosophila phylogeny.</title>
        <authorList>
            <consortium name="Drosophila 12 Genomes Consortium"/>
            <person name="Clark A.G."/>
            <person name="Eisen M.B."/>
            <person name="Smith D.R."/>
            <person name="Bergman C.M."/>
            <person name="Oliver B."/>
            <person name="Markow T.A."/>
            <person name="Kaufman T.C."/>
            <person name="Kellis M."/>
            <person name="Gelbart W."/>
            <person name="Iyer V.N."/>
            <person name="Pollard D.A."/>
            <person name="Sackton T.B."/>
            <person name="Larracuente A.M."/>
            <person name="Singh N.D."/>
            <person name="Abad J.P."/>
            <person name="Abt D.N."/>
            <person name="Adryan B."/>
            <person name="Aguade M."/>
            <person name="Akashi H."/>
            <person name="Anderson W.W."/>
            <person name="Aquadro C.F."/>
            <person name="Ardell D.H."/>
            <person name="Arguello R."/>
            <person name="Artieri C.G."/>
            <person name="Barbash D.A."/>
            <person name="Barker D."/>
            <person name="Barsanti P."/>
            <person name="Batterham P."/>
            <person name="Batzoglou S."/>
            <person name="Begun D."/>
            <person name="Bhutkar A."/>
            <person name="Blanco E."/>
            <person name="Bosak S.A."/>
            <person name="Bradley R.K."/>
            <person name="Brand A.D."/>
            <person name="Brent M.R."/>
            <person name="Brooks A.N."/>
            <person name="Brown R.H."/>
            <person name="Butlin R.K."/>
            <person name="Caggese C."/>
            <person name="Calvi B.R."/>
            <person name="Bernardo de Carvalho A."/>
            <person name="Caspi A."/>
            <person name="Castrezana S."/>
            <person name="Celniker S.E."/>
            <person name="Chang J.L."/>
            <person name="Chapple C."/>
            <person name="Chatterji S."/>
            <person name="Chinwalla A."/>
            <person name="Civetta A."/>
            <person name="Clifton S.W."/>
            <person name="Comeron J.M."/>
            <person name="Costello J.C."/>
            <person name="Coyne J.A."/>
            <person name="Daub J."/>
            <person name="David R.G."/>
            <person name="Delcher A.L."/>
            <person name="Delehaunty K."/>
            <person name="Do C.B."/>
            <person name="Ebling H."/>
            <person name="Edwards K."/>
            <person name="Eickbush T."/>
            <person name="Evans J.D."/>
            <person name="Filipski A."/>
            <person name="Findeiss S."/>
            <person name="Freyhult E."/>
            <person name="Fulton L."/>
            <person name="Fulton R."/>
            <person name="Garcia A.C."/>
            <person name="Gardiner A."/>
            <person name="Garfield D.A."/>
            <person name="Garvin B.E."/>
            <person name="Gibson G."/>
            <person name="Gilbert D."/>
            <person name="Gnerre S."/>
            <person name="Godfrey J."/>
            <person name="Good R."/>
            <person name="Gotea V."/>
            <person name="Gravely B."/>
            <person name="Greenberg A.J."/>
            <person name="Griffiths-Jones S."/>
            <person name="Gross S."/>
            <person name="Guigo R."/>
            <person name="Gustafson E.A."/>
            <person name="Haerty W."/>
            <person name="Hahn M.W."/>
            <person name="Halligan D.L."/>
            <person name="Halpern A.L."/>
            <person name="Halter G.M."/>
            <person name="Han M.V."/>
            <person name="Heger A."/>
            <person name="Hillier L."/>
            <person name="Hinrichs A.S."/>
            <person name="Holmes I."/>
            <person name="Hoskins R.A."/>
            <person name="Hubisz M.J."/>
            <person name="Hultmark D."/>
            <person name="Huntley M.A."/>
            <person name="Jaffe D.B."/>
            <person name="Jagadeeshan S."/>
            <person name="Jeck W.R."/>
            <person name="Johnson J."/>
            <person name="Jones C.D."/>
            <person name="Jordan W.C."/>
            <person name="Karpen G.H."/>
            <person name="Kataoka E."/>
            <person name="Keightley P.D."/>
            <person name="Kheradpour P."/>
            <person name="Kirkness E.F."/>
            <person name="Koerich L.B."/>
            <person name="Kristiansen K."/>
            <person name="Kudrna D."/>
            <person name="Kulathinal R.J."/>
            <person name="Kumar S."/>
            <person name="Kwok R."/>
            <person name="Lander E."/>
            <person name="Langley C.H."/>
            <person name="Lapoint R."/>
            <person name="Lazzaro B.P."/>
            <person name="Lee S.J."/>
            <person name="Levesque L."/>
            <person name="Li R."/>
            <person name="Lin C.F."/>
            <person name="Lin M.F."/>
            <person name="Lindblad-Toh K."/>
            <person name="Llopart A."/>
            <person name="Long M."/>
            <person name="Low L."/>
            <person name="Lozovsky E."/>
            <person name="Lu J."/>
            <person name="Luo M."/>
            <person name="Machado C.A."/>
            <person name="Makalowski W."/>
            <person name="Marzo M."/>
            <person name="Matsuda M."/>
            <person name="Matzkin L."/>
            <person name="McAllister B."/>
            <person name="McBride C.S."/>
            <person name="McKernan B."/>
            <person name="McKernan K."/>
            <person name="Mendez-Lago M."/>
            <person name="Minx P."/>
            <person name="Mollenhauer M.U."/>
            <person name="Montooth K."/>
            <person name="Mount S.M."/>
            <person name="Mu X."/>
            <person name="Myers E."/>
            <person name="Negre B."/>
            <person name="Newfeld S."/>
            <person name="Nielsen R."/>
            <person name="Noor M.A."/>
            <person name="O'Grady P."/>
            <person name="Pachter L."/>
            <person name="Papaceit M."/>
            <person name="Parisi M.J."/>
            <person name="Parisi M."/>
            <person name="Parts L."/>
            <person name="Pedersen J.S."/>
            <person name="Pesole G."/>
            <person name="Phillippy A.M."/>
            <person name="Ponting C.P."/>
            <person name="Pop M."/>
            <person name="Porcelli D."/>
            <person name="Powell J.R."/>
            <person name="Prohaska S."/>
            <person name="Pruitt K."/>
            <person name="Puig M."/>
            <person name="Quesneville H."/>
            <person name="Ram K.R."/>
            <person name="Rand D."/>
            <person name="Rasmussen M.D."/>
            <person name="Reed L.K."/>
            <person name="Reenan R."/>
            <person name="Reily A."/>
            <person name="Remington K.A."/>
            <person name="Rieger T.T."/>
            <person name="Ritchie M.G."/>
            <person name="Robin C."/>
            <person name="Rogers Y.H."/>
            <person name="Rohde C."/>
            <person name="Rozas J."/>
            <person name="Rubenfield M.J."/>
            <person name="Ruiz A."/>
            <person name="Russo S."/>
            <person name="Salzberg S.L."/>
            <person name="Sanchez-Gracia A."/>
            <person name="Saranga D.J."/>
            <person name="Sato H."/>
            <person name="Schaeffer S.W."/>
            <person name="Schatz M.C."/>
            <person name="Schlenke T."/>
            <person name="Schwartz R."/>
            <person name="Segarra C."/>
            <person name="Singh R.S."/>
            <person name="Sirot L."/>
            <person name="Sirota M."/>
            <person name="Sisneros N.B."/>
            <person name="Smith C.D."/>
            <person name="Smith T.F."/>
            <person name="Spieth J."/>
            <person name="Stage D.E."/>
            <person name="Stark A."/>
            <person name="Stephan W."/>
            <person name="Strausberg R.L."/>
            <person name="Strempel S."/>
            <person name="Sturgill D."/>
            <person name="Sutton G."/>
            <person name="Sutton G.G."/>
            <person name="Tao W."/>
            <person name="Teichmann S."/>
            <person name="Tobari Y.N."/>
            <person name="Tomimura Y."/>
            <person name="Tsolas J.M."/>
            <person name="Valente V.L."/>
            <person name="Venter E."/>
            <person name="Venter J.C."/>
            <person name="Vicario S."/>
            <person name="Vieira F.G."/>
            <person name="Vilella A.J."/>
            <person name="Villasante A."/>
            <person name="Walenz B."/>
            <person name="Wang J."/>
            <person name="Wasserman M."/>
            <person name="Watts T."/>
            <person name="Wilson D."/>
            <person name="Wilson R.K."/>
            <person name="Wing R.A."/>
            <person name="Wolfner M.F."/>
            <person name="Wong A."/>
            <person name="Wong G.K."/>
            <person name="Wu C.I."/>
            <person name="Wu G."/>
            <person name="Yamamoto D."/>
            <person name="Yang H.P."/>
            <person name="Yang S.P."/>
            <person name="Yorke J.A."/>
            <person name="Yoshida K."/>
            <person name="Zdobnov E."/>
            <person name="Zhang P."/>
            <person name="Zhang Y."/>
            <person name="Zimin A.V."/>
            <person name="Baldwin J."/>
            <person name="Abdouelleil A."/>
            <person name="Abdulkadir J."/>
            <person name="Abebe A."/>
            <person name="Abera B."/>
            <person name="Abreu J."/>
            <person name="Acer S.C."/>
            <person name="Aftuck L."/>
            <person name="Alexander A."/>
            <person name="An P."/>
            <person name="Anderson E."/>
            <person name="Anderson S."/>
            <person name="Arachi H."/>
            <person name="Azer M."/>
            <person name="Bachantsang P."/>
            <person name="Barry A."/>
            <person name="Bayul T."/>
            <person name="Berlin A."/>
            <person name="Bessette D."/>
            <person name="Bloom T."/>
            <person name="Blye J."/>
            <person name="Boguslavskiy L."/>
            <person name="Bonnet C."/>
            <person name="Boukhgalter B."/>
            <person name="Bourzgui I."/>
            <person name="Brown A."/>
            <person name="Cahill P."/>
            <person name="Channer S."/>
            <person name="Cheshatsang Y."/>
            <person name="Chuda L."/>
            <person name="Citroen M."/>
            <person name="Collymore A."/>
            <person name="Cooke P."/>
            <person name="Costello M."/>
            <person name="D'Aco K."/>
            <person name="Daza R."/>
            <person name="De Haan G."/>
            <person name="DeGray S."/>
            <person name="DeMaso C."/>
            <person name="Dhargay N."/>
            <person name="Dooley K."/>
            <person name="Dooley E."/>
            <person name="Doricent M."/>
            <person name="Dorje P."/>
            <person name="Dorjee K."/>
            <person name="Dupes A."/>
            <person name="Elong R."/>
            <person name="Falk J."/>
            <person name="Farina A."/>
            <person name="Faro S."/>
            <person name="Ferguson D."/>
            <person name="Fisher S."/>
            <person name="Foley C.D."/>
            <person name="Franke A."/>
            <person name="Friedrich D."/>
            <person name="Gadbois L."/>
            <person name="Gearin G."/>
            <person name="Gearin C.R."/>
            <person name="Giannoukos G."/>
            <person name="Goode T."/>
            <person name="Graham J."/>
            <person name="Grandbois E."/>
            <person name="Grewal S."/>
            <person name="Gyaltsen K."/>
            <person name="Hafez N."/>
            <person name="Hagos B."/>
            <person name="Hall J."/>
            <person name="Henson C."/>
            <person name="Hollinger A."/>
            <person name="Honan T."/>
            <person name="Huard M.D."/>
            <person name="Hughes L."/>
            <person name="Hurhula B."/>
            <person name="Husby M.E."/>
            <person name="Kamat A."/>
            <person name="Kanga B."/>
            <person name="Kashin S."/>
            <person name="Khazanovich D."/>
            <person name="Kisner P."/>
            <person name="Lance K."/>
            <person name="Lara M."/>
            <person name="Lee W."/>
            <person name="Lennon N."/>
            <person name="Letendre F."/>
            <person name="LeVine R."/>
            <person name="Lipovsky A."/>
            <person name="Liu X."/>
            <person name="Liu J."/>
            <person name="Liu S."/>
            <person name="Lokyitsang T."/>
            <person name="Lokyitsang Y."/>
            <person name="Lubonja R."/>
            <person name="Lui A."/>
            <person name="MacDonald P."/>
            <person name="Magnisalis V."/>
            <person name="Maru K."/>
            <person name="Matthews C."/>
            <person name="McCusker W."/>
            <person name="McDonough S."/>
            <person name="Mehta T."/>
            <person name="Meldrim J."/>
            <person name="Meneus L."/>
            <person name="Mihai O."/>
            <person name="Mihalev A."/>
            <person name="Mihova T."/>
            <person name="Mittelman R."/>
            <person name="Mlenga V."/>
            <person name="Montmayeur A."/>
            <person name="Mulrain L."/>
            <person name="Navidi A."/>
            <person name="Naylor J."/>
            <person name="Negash T."/>
            <person name="Nguyen T."/>
            <person name="Nguyen N."/>
            <person name="Nicol R."/>
            <person name="Norbu C."/>
            <person name="Norbu N."/>
            <person name="Novod N."/>
            <person name="O'Neill B."/>
            <person name="Osman S."/>
            <person name="Markiewicz E."/>
            <person name="Oyono O.L."/>
            <person name="Patti C."/>
            <person name="Phunkhang P."/>
            <person name="Pierre F."/>
            <person name="Priest M."/>
            <person name="Raghuraman S."/>
            <person name="Rege F."/>
            <person name="Reyes R."/>
            <person name="Rise C."/>
            <person name="Rogov P."/>
            <person name="Ross K."/>
            <person name="Ryan E."/>
            <person name="Settipalli S."/>
            <person name="Shea T."/>
            <person name="Sherpa N."/>
            <person name="Shi L."/>
            <person name="Shih D."/>
            <person name="Sparrow T."/>
            <person name="Spaulding J."/>
            <person name="Stalker J."/>
            <person name="Stange-Thomann N."/>
            <person name="Stavropoulos S."/>
            <person name="Stone C."/>
            <person name="Strader C."/>
            <person name="Tesfaye S."/>
            <person name="Thomson T."/>
            <person name="Thoulutsang Y."/>
            <person name="Thoulutsang D."/>
            <person name="Topham K."/>
            <person name="Topping I."/>
            <person name="Tsamla T."/>
            <person name="Vassiliev H."/>
            <person name="Vo A."/>
            <person name="Wangchuk T."/>
            <person name="Wangdi T."/>
            <person name="Weiand M."/>
            <person name="Wilkinson J."/>
            <person name="Wilson A."/>
            <person name="Yadav S."/>
            <person name="Young G."/>
            <person name="Yu Q."/>
            <person name="Zembek L."/>
            <person name="Zhong D."/>
            <person name="Zimmer A."/>
            <person name="Zwirko Z."/>
            <person name="Jaffe D.B."/>
            <person name="Alvarez P."/>
            <person name="Brockman W."/>
            <person name="Butler J."/>
            <person name="Chin C."/>
            <person name="Gnerre S."/>
            <person name="Grabherr M."/>
            <person name="Kleber M."/>
            <person name="Mauceli E."/>
            <person name="MacCallum I."/>
        </authorList>
    </citation>
    <scope>NUCLEOTIDE SEQUENCE [LARGE SCALE GENOMIC DNA]</scope>
    <source>
        <strain evidence="6">Tucson 14024-0371.13</strain>
    </source>
</reference>
<evidence type="ECO:0000313" key="6">
    <source>
        <dbReference type="Proteomes" id="UP000007801"/>
    </source>
</evidence>
<evidence type="ECO:0000256" key="3">
    <source>
        <dbReference type="ARBA" id="ARBA00022679"/>
    </source>
</evidence>
<feature type="transmembrane region" description="Helical" evidence="4">
    <location>
        <begin position="977"/>
        <end position="1000"/>
    </location>
</feature>
<dbReference type="EMBL" id="CH902617">
    <property type="protein sequence ID" value="KPU80573.1"/>
    <property type="molecule type" value="Genomic_DNA"/>
</dbReference>
<dbReference type="GO" id="GO:0008194">
    <property type="term" value="F:UDP-glycosyltransferase activity"/>
    <property type="evidence" value="ECO:0007669"/>
    <property type="project" value="InterPro"/>
</dbReference>
<evidence type="ECO:0000256" key="4">
    <source>
        <dbReference type="SAM" id="Phobius"/>
    </source>
</evidence>
<proteinExistence type="inferred from homology"/>
<dbReference type="InterPro" id="IPR002213">
    <property type="entry name" value="UDP_glucos_trans"/>
</dbReference>